<dbReference type="Proteomes" id="UP001419268">
    <property type="component" value="Unassembled WGS sequence"/>
</dbReference>
<accession>A0AAP0F4R6</accession>
<gene>
    <name evidence="2" type="ORF">Scep_021668</name>
</gene>
<dbReference type="EMBL" id="JBBNAG010000009">
    <property type="protein sequence ID" value="KAK9104824.1"/>
    <property type="molecule type" value="Genomic_DNA"/>
</dbReference>
<reference evidence="2 3" key="1">
    <citation type="submission" date="2024-01" db="EMBL/GenBank/DDBJ databases">
        <title>Genome assemblies of Stephania.</title>
        <authorList>
            <person name="Yang L."/>
        </authorList>
    </citation>
    <scope>NUCLEOTIDE SEQUENCE [LARGE SCALE GENOMIC DNA]</scope>
    <source>
        <strain evidence="2">JXDWG</strain>
        <tissue evidence="2">Leaf</tissue>
    </source>
</reference>
<proteinExistence type="predicted"/>
<evidence type="ECO:0000313" key="3">
    <source>
        <dbReference type="Proteomes" id="UP001419268"/>
    </source>
</evidence>
<keyword evidence="3" id="KW-1185">Reference proteome</keyword>
<sequence length="99" mass="11360">MMLNTFSAGILKDEDAAAVALALRWFLPSEDYSCKKVGSLHLFESYSMIIIHMHAILIVFGTAIFIFYVFWRQPSALEYFAFICYNSAFSSLYGKCYWG</sequence>
<organism evidence="2 3">
    <name type="scientific">Stephania cephalantha</name>
    <dbReference type="NCBI Taxonomy" id="152367"/>
    <lineage>
        <taxon>Eukaryota</taxon>
        <taxon>Viridiplantae</taxon>
        <taxon>Streptophyta</taxon>
        <taxon>Embryophyta</taxon>
        <taxon>Tracheophyta</taxon>
        <taxon>Spermatophyta</taxon>
        <taxon>Magnoliopsida</taxon>
        <taxon>Ranunculales</taxon>
        <taxon>Menispermaceae</taxon>
        <taxon>Menispermoideae</taxon>
        <taxon>Cissampelideae</taxon>
        <taxon>Stephania</taxon>
    </lineage>
</organism>
<name>A0AAP0F4R6_9MAGN</name>
<keyword evidence="1" id="KW-0812">Transmembrane</keyword>
<keyword evidence="1" id="KW-0472">Membrane</keyword>
<evidence type="ECO:0000256" key="1">
    <source>
        <dbReference type="SAM" id="Phobius"/>
    </source>
</evidence>
<feature type="transmembrane region" description="Helical" evidence="1">
    <location>
        <begin position="49"/>
        <end position="71"/>
    </location>
</feature>
<evidence type="ECO:0000313" key="2">
    <source>
        <dbReference type="EMBL" id="KAK9104824.1"/>
    </source>
</evidence>
<comment type="caution">
    <text evidence="2">The sequence shown here is derived from an EMBL/GenBank/DDBJ whole genome shotgun (WGS) entry which is preliminary data.</text>
</comment>
<keyword evidence="1" id="KW-1133">Transmembrane helix</keyword>
<protein>
    <submittedName>
        <fullName evidence="2">Uncharacterized protein</fullName>
    </submittedName>
</protein>
<dbReference type="AlphaFoldDB" id="A0AAP0F4R6"/>